<dbReference type="AlphaFoldDB" id="A0A8B7P2H0"/>
<feature type="coiled-coil region" evidence="1">
    <location>
        <begin position="28"/>
        <end position="55"/>
    </location>
</feature>
<reference evidence="3" key="1">
    <citation type="submission" date="2025-08" db="UniProtKB">
        <authorList>
            <consortium name="RefSeq"/>
        </authorList>
    </citation>
    <scope>IDENTIFICATION</scope>
    <source>
        <tissue evidence="3">Whole organism</tissue>
    </source>
</reference>
<dbReference type="GeneID" id="108676620"/>
<gene>
    <name evidence="3" type="primary">LOC108676620</name>
</gene>
<dbReference type="KEGG" id="hazt:108676620"/>
<dbReference type="RefSeq" id="XP_018020223.2">
    <property type="nucleotide sequence ID" value="XM_018164734.2"/>
</dbReference>
<keyword evidence="1" id="KW-0175">Coiled coil</keyword>
<organism evidence="2 3">
    <name type="scientific">Hyalella azteca</name>
    <name type="common">Amphipod</name>
    <dbReference type="NCBI Taxonomy" id="294128"/>
    <lineage>
        <taxon>Eukaryota</taxon>
        <taxon>Metazoa</taxon>
        <taxon>Ecdysozoa</taxon>
        <taxon>Arthropoda</taxon>
        <taxon>Crustacea</taxon>
        <taxon>Multicrustacea</taxon>
        <taxon>Malacostraca</taxon>
        <taxon>Eumalacostraca</taxon>
        <taxon>Peracarida</taxon>
        <taxon>Amphipoda</taxon>
        <taxon>Senticaudata</taxon>
        <taxon>Talitrida</taxon>
        <taxon>Talitroidea</taxon>
        <taxon>Hyalellidae</taxon>
        <taxon>Hyalella</taxon>
    </lineage>
</organism>
<accession>A0A8B7P2H0</accession>
<dbReference type="Proteomes" id="UP000694843">
    <property type="component" value="Unplaced"/>
</dbReference>
<name>A0A8B7P2H0_HYAAZ</name>
<evidence type="ECO:0000256" key="1">
    <source>
        <dbReference type="SAM" id="Coils"/>
    </source>
</evidence>
<evidence type="ECO:0000313" key="2">
    <source>
        <dbReference type="Proteomes" id="UP000694843"/>
    </source>
</evidence>
<keyword evidence="2" id="KW-1185">Reference proteome</keyword>
<proteinExistence type="predicted"/>
<sequence length="119" mass="12623">MVEVVDTVEVVVALVVEDLEAREVLVEVASAMAAVASAMEEVDSAREEEASVEDAVVVDTEATVALLDSHQEEVARAAVSAGATELRSPRQSFNSKATGLATTSNVLISQFCMLQRSER</sequence>
<protein>
    <submittedName>
        <fullName evidence="3">Uncharacterized protein LOC108676620</fullName>
    </submittedName>
</protein>
<evidence type="ECO:0000313" key="3">
    <source>
        <dbReference type="RefSeq" id="XP_018020223.2"/>
    </source>
</evidence>